<keyword evidence="1" id="KW-0812">Transmembrane</keyword>
<gene>
    <name evidence="2" type="ORF">E2553_18110</name>
</gene>
<feature type="transmembrane region" description="Helical" evidence="1">
    <location>
        <begin position="34"/>
        <end position="53"/>
    </location>
</feature>
<reference evidence="2 3" key="1">
    <citation type="submission" date="2019-03" db="EMBL/GenBank/DDBJ databases">
        <title>Complete Genome Sequence of Paraburkholderia dipogonis ICMP 19430T, a Nitrogen-fixing Symbiont of the South African Invasive Legume Dipogon lignosus in New Zealand.</title>
        <authorList>
            <person name="De Meyer S.E."/>
        </authorList>
    </citation>
    <scope>NUCLEOTIDE SEQUENCE [LARGE SCALE GENOMIC DNA]</scope>
    <source>
        <strain evidence="2 3">ICMP 19430</strain>
    </source>
</reference>
<organism evidence="2 3">
    <name type="scientific">Paraburkholderia dipogonis</name>
    <dbReference type="NCBI Taxonomy" id="1211383"/>
    <lineage>
        <taxon>Bacteria</taxon>
        <taxon>Pseudomonadati</taxon>
        <taxon>Pseudomonadota</taxon>
        <taxon>Betaproteobacteria</taxon>
        <taxon>Burkholderiales</taxon>
        <taxon>Burkholderiaceae</taxon>
        <taxon>Paraburkholderia</taxon>
    </lineage>
</organism>
<protein>
    <submittedName>
        <fullName evidence="2">Uncharacterized protein</fullName>
    </submittedName>
</protein>
<dbReference type="Proteomes" id="UP000297385">
    <property type="component" value="Unassembled WGS sequence"/>
</dbReference>
<dbReference type="GeneID" id="97307925"/>
<keyword evidence="1" id="KW-0472">Membrane</keyword>
<proteinExistence type="predicted"/>
<comment type="caution">
    <text evidence="2">The sequence shown here is derived from an EMBL/GenBank/DDBJ whole genome shotgun (WGS) entry which is preliminary data.</text>
</comment>
<dbReference type="PROSITE" id="PS51257">
    <property type="entry name" value="PROKAR_LIPOPROTEIN"/>
    <property type="match status" value="1"/>
</dbReference>
<name>A0A4Y8NDD2_9BURK</name>
<sequence length="133" mass="14237">MRRSVAVWAALGVFVLTATSAVYACLALHLGARQAVPLTLAVWAWLALCSLRYQRSQPAALKIGPDGLFVWDRTGALLAQGRIAGCSQWSGRLLILALMPEQGRLRTLLFAADALPAPIFRELAVLGRRGAGA</sequence>
<evidence type="ECO:0000256" key="1">
    <source>
        <dbReference type="SAM" id="Phobius"/>
    </source>
</evidence>
<evidence type="ECO:0000313" key="3">
    <source>
        <dbReference type="Proteomes" id="UP000297385"/>
    </source>
</evidence>
<dbReference type="EMBL" id="SNVI01000001">
    <property type="protein sequence ID" value="TFE47318.1"/>
    <property type="molecule type" value="Genomic_DNA"/>
</dbReference>
<dbReference type="AlphaFoldDB" id="A0A4Y8NDD2"/>
<evidence type="ECO:0000313" key="2">
    <source>
        <dbReference type="EMBL" id="TFE47318.1"/>
    </source>
</evidence>
<dbReference type="RefSeq" id="WP_134459126.1">
    <property type="nucleotide sequence ID" value="NZ_JBHSXU010000001.1"/>
</dbReference>
<keyword evidence="1" id="KW-1133">Transmembrane helix</keyword>
<accession>A0A4Y8NDD2</accession>